<evidence type="ECO:0000256" key="3">
    <source>
        <dbReference type="ARBA" id="ARBA00022448"/>
    </source>
</evidence>
<comment type="similarity">
    <text evidence="2">Belongs to the V-ATPase 116 kDa subunit family.</text>
</comment>
<feature type="transmembrane region" description="Helical" evidence="8">
    <location>
        <begin position="442"/>
        <end position="463"/>
    </location>
</feature>
<evidence type="ECO:0000313" key="9">
    <source>
        <dbReference type="EMBL" id="GLI34761.1"/>
    </source>
</evidence>
<keyword evidence="5 8" id="KW-1133">Transmembrane helix</keyword>
<sequence>MFKSEKLVRITIQVPEQFISAATGTLARFKLLHLIRIDETHLGHLGYVAETDAGLVNEFDELFKTVEDLLRVLQVPLETVALEEAVIPEKEIFRAKEYLGTIKSESESVLGDLVAVGKRLREDKALLERLKLLPGDLDFSRLSNRHYVSWAIGLLPVRGLEKLEESLSQVHHAFIEMGTLQERAVILAFGLKKDWQIFERALKGALFEPIEAPVRVPGTVAEMISNIESGIRDLEAKEHSLAEQKVSFQRKFGAELLMLRERIISARQVLSARRFFGKIDKSYLITGWIPNRLFSDLEKELKRITDGQVIIERVDPEDLREVREGIVKIPILFNNPMLISPFEKLTSLYGTPRYREVEPTVFFALTFLLMFGMMFGDVGQGGVLFLLGYLVFRRFYRYIDYGIILMEAGVSATLFGFLYGTVFGLEGLIPALWMRPAENIPYLIKVTLSFGVALVSLGLILNLVNALRLKEYENLLSASGLAGALFYWVFAGLFMKYLLLGRVAPGELNFLGWAGAVLMTIMILHRPLYRLIFRKEHPSRLSRQAGFGTELLESIVELFDDLIRFVANTVSFIRIAAFALSHAALFAAVFSIADAVAHEKGTGISYWLVVMMGNVIIILLEGLVVSIQTVRLEYYEFFSKFFRGGGEPFKPFDQEIGSQGKPL</sequence>
<keyword evidence="4 8" id="KW-0812">Transmembrane</keyword>
<dbReference type="GO" id="GO:0051117">
    <property type="term" value="F:ATPase binding"/>
    <property type="evidence" value="ECO:0007669"/>
    <property type="project" value="TreeGrafter"/>
</dbReference>
<keyword evidence="6" id="KW-0406">Ion transport</keyword>
<dbReference type="PANTHER" id="PTHR11629">
    <property type="entry name" value="VACUOLAR PROTON ATPASES"/>
    <property type="match status" value="1"/>
</dbReference>
<comment type="caution">
    <text evidence="9">The sequence shown here is derived from an EMBL/GenBank/DDBJ whole genome shotgun (WGS) entry which is preliminary data.</text>
</comment>
<dbReference type="PANTHER" id="PTHR11629:SF63">
    <property type="entry name" value="V-TYPE PROTON ATPASE SUBUNIT A"/>
    <property type="match status" value="1"/>
</dbReference>
<evidence type="ECO:0000256" key="5">
    <source>
        <dbReference type="ARBA" id="ARBA00022989"/>
    </source>
</evidence>
<dbReference type="GO" id="GO:0033179">
    <property type="term" value="C:proton-transporting V-type ATPase, V0 domain"/>
    <property type="evidence" value="ECO:0007669"/>
    <property type="project" value="InterPro"/>
</dbReference>
<dbReference type="GO" id="GO:0046961">
    <property type="term" value="F:proton-transporting ATPase activity, rotational mechanism"/>
    <property type="evidence" value="ECO:0007669"/>
    <property type="project" value="InterPro"/>
</dbReference>
<feature type="transmembrane region" description="Helical" evidence="8">
    <location>
        <begin position="572"/>
        <end position="592"/>
    </location>
</feature>
<evidence type="ECO:0000256" key="6">
    <source>
        <dbReference type="ARBA" id="ARBA00023065"/>
    </source>
</evidence>
<evidence type="ECO:0000256" key="2">
    <source>
        <dbReference type="ARBA" id="ARBA00009904"/>
    </source>
</evidence>
<evidence type="ECO:0008006" key="11">
    <source>
        <dbReference type="Google" id="ProtNLM"/>
    </source>
</evidence>
<dbReference type="Proteomes" id="UP001144372">
    <property type="component" value="Unassembled WGS sequence"/>
</dbReference>
<keyword evidence="3" id="KW-0813">Transport</keyword>
<protein>
    <recommendedName>
        <fullName evidence="11">V-type ATP synthase subunit I</fullName>
    </recommendedName>
</protein>
<dbReference type="InterPro" id="IPR002490">
    <property type="entry name" value="V-ATPase_116kDa_su"/>
</dbReference>
<evidence type="ECO:0000256" key="8">
    <source>
        <dbReference type="SAM" id="Phobius"/>
    </source>
</evidence>
<dbReference type="GO" id="GO:0016471">
    <property type="term" value="C:vacuolar proton-transporting V-type ATPase complex"/>
    <property type="evidence" value="ECO:0007669"/>
    <property type="project" value="TreeGrafter"/>
</dbReference>
<feature type="transmembrane region" description="Helical" evidence="8">
    <location>
        <begin position="604"/>
        <end position="625"/>
    </location>
</feature>
<evidence type="ECO:0000256" key="4">
    <source>
        <dbReference type="ARBA" id="ARBA00022692"/>
    </source>
</evidence>
<comment type="subcellular location">
    <subcellularLocation>
        <location evidence="1">Membrane</location>
        <topology evidence="1">Multi-pass membrane protein</topology>
    </subcellularLocation>
</comment>
<evidence type="ECO:0000256" key="7">
    <source>
        <dbReference type="ARBA" id="ARBA00023136"/>
    </source>
</evidence>
<feature type="transmembrane region" description="Helical" evidence="8">
    <location>
        <begin position="475"/>
        <end position="498"/>
    </location>
</feature>
<organism evidence="9 10">
    <name type="scientific">Desulforhabdus amnigena</name>
    <dbReference type="NCBI Taxonomy" id="40218"/>
    <lineage>
        <taxon>Bacteria</taxon>
        <taxon>Pseudomonadati</taxon>
        <taxon>Thermodesulfobacteriota</taxon>
        <taxon>Syntrophobacteria</taxon>
        <taxon>Syntrophobacterales</taxon>
        <taxon>Syntrophobacteraceae</taxon>
        <taxon>Desulforhabdus</taxon>
    </lineage>
</organism>
<dbReference type="GO" id="GO:0007035">
    <property type="term" value="P:vacuolar acidification"/>
    <property type="evidence" value="ECO:0007669"/>
    <property type="project" value="TreeGrafter"/>
</dbReference>
<name>A0A9W6FTY4_9BACT</name>
<reference evidence="9" key="1">
    <citation type="submission" date="2022-12" db="EMBL/GenBank/DDBJ databases">
        <title>Reference genome sequencing for broad-spectrum identification of bacterial and archaeal isolates by mass spectrometry.</title>
        <authorList>
            <person name="Sekiguchi Y."/>
            <person name="Tourlousse D.M."/>
        </authorList>
    </citation>
    <scope>NUCLEOTIDE SEQUENCE</scope>
    <source>
        <strain evidence="9">ASRB1</strain>
    </source>
</reference>
<feature type="transmembrane region" description="Helical" evidence="8">
    <location>
        <begin position="404"/>
        <end position="422"/>
    </location>
</feature>
<dbReference type="Pfam" id="PF01496">
    <property type="entry name" value="V_ATPase_I"/>
    <property type="match status" value="2"/>
</dbReference>
<feature type="transmembrane region" description="Helical" evidence="8">
    <location>
        <begin position="361"/>
        <end position="392"/>
    </location>
</feature>
<accession>A0A9W6FTY4</accession>
<dbReference type="AlphaFoldDB" id="A0A9W6FTY4"/>
<dbReference type="RefSeq" id="WP_281794167.1">
    <property type="nucleotide sequence ID" value="NZ_BSDR01000001.1"/>
</dbReference>
<proteinExistence type="inferred from homology"/>
<keyword evidence="7 8" id="KW-0472">Membrane</keyword>
<gene>
    <name evidence="9" type="ORF">DAMNIGENAA_21940</name>
</gene>
<feature type="transmembrane region" description="Helical" evidence="8">
    <location>
        <begin position="510"/>
        <end position="529"/>
    </location>
</feature>
<dbReference type="EMBL" id="BSDR01000001">
    <property type="protein sequence ID" value="GLI34761.1"/>
    <property type="molecule type" value="Genomic_DNA"/>
</dbReference>
<keyword evidence="10" id="KW-1185">Reference proteome</keyword>
<evidence type="ECO:0000256" key="1">
    <source>
        <dbReference type="ARBA" id="ARBA00004141"/>
    </source>
</evidence>
<evidence type="ECO:0000313" key="10">
    <source>
        <dbReference type="Proteomes" id="UP001144372"/>
    </source>
</evidence>